<organism evidence="2 3">
    <name type="scientific">Caerostris extrusa</name>
    <name type="common">Bark spider</name>
    <name type="synonym">Caerostris bankana</name>
    <dbReference type="NCBI Taxonomy" id="172846"/>
    <lineage>
        <taxon>Eukaryota</taxon>
        <taxon>Metazoa</taxon>
        <taxon>Ecdysozoa</taxon>
        <taxon>Arthropoda</taxon>
        <taxon>Chelicerata</taxon>
        <taxon>Arachnida</taxon>
        <taxon>Araneae</taxon>
        <taxon>Araneomorphae</taxon>
        <taxon>Entelegynae</taxon>
        <taxon>Araneoidea</taxon>
        <taxon>Araneidae</taxon>
        <taxon>Caerostris</taxon>
    </lineage>
</organism>
<evidence type="ECO:0000313" key="2">
    <source>
        <dbReference type="EMBL" id="GIY09934.1"/>
    </source>
</evidence>
<name>A0AAV4QKU3_CAEEX</name>
<proteinExistence type="predicted"/>
<dbReference type="Proteomes" id="UP001054945">
    <property type="component" value="Unassembled WGS sequence"/>
</dbReference>
<dbReference type="EMBL" id="BPLR01006446">
    <property type="protein sequence ID" value="GIY09934.1"/>
    <property type="molecule type" value="Genomic_DNA"/>
</dbReference>
<accession>A0AAV4QKU3</accession>
<reference evidence="2 3" key="1">
    <citation type="submission" date="2021-06" db="EMBL/GenBank/DDBJ databases">
        <title>Caerostris extrusa draft genome.</title>
        <authorList>
            <person name="Kono N."/>
            <person name="Arakawa K."/>
        </authorList>
    </citation>
    <scope>NUCLEOTIDE SEQUENCE [LARGE SCALE GENOMIC DNA]</scope>
</reference>
<feature type="transmembrane region" description="Helical" evidence="1">
    <location>
        <begin position="68"/>
        <end position="93"/>
    </location>
</feature>
<evidence type="ECO:0000313" key="3">
    <source>
        <dbReference type="Proteomes" id="UP001054945"/>
    </source>
</evidence>
<protein>
    <submittedName>
        <fullName evidence="2">Uncharacterized protein</fullName>
    </submittedName>
</protein>
<keyword evidence="1" id="KW-0812">Transmembrane</keyword>
<evidence type="ECO:0000256" key="1">
    <source>
        <dbReference type="SAM" id="Phobius"/>
    </source>
</evidence>
<keyword evidence="1" id="KW-0472">Membrane</keyword>
<sequence length="96" mass="10796">MHEAGTETKTRQPKTDIYQASEKLEALSIPKKPEIAKDILECGKMTGGGLQKKNYSSRWWKDQGNDSFAYLVSLLTFAYWTAVIIALSSHFVISQV</sequence>
<dbReference type="AlphaFoldDB" id="A0AAV4QKU3"/>
<gene>
    <name evidence="2" type="ORF">CEXT_545441</name>
</gene>
<keyword evidence="1" id="KW-1133">Transmembrane helix</keyword>
<comment type="caution">
    <text evidence="2">The sequence shown here is derived from an EMBL/GenBank/DDBJ whole genome shotgun (WGS) entry which is preliminary data.</text>
</comment>
<keyword evidence="3" id="KW-1185">Reference proteome</keyword>